<proteinExistence type="predicted"/>
<comment type="caution">
    <text evidence="2">The sequence shown here is derived from an EMBL/GenBank/DDBJ whole genome shotgun (WGS) entry which is preliminary data.</text>
</comment>
<name>A0ABP7T6Y8_9FLAO</name>
<protein>
    <submittedName>
        <fullName evidence="2">Efflux RND transporter periplasmic adaptor subunit</fullName>
    </submittedName>
</protein>
<reference evidence="3" key="1">
    <citation type="journal article" date="2019" name="Int. J. Syst. Evol. Microbiol.">
        <title>The Global Catalogue of Microorganisms (GCM) 10K type strain sequencing project: providing services to taxonomists for standard genome sequencing and annotation.</title>
        <authorList>
            <consortium name="The Broad Institute Genomics Platform"/>
            <consortium name="The Broad Institute Genome Sequencing Center for Infectious Disease"/>
            <person name="Wu L."/>
            <person name="Ma J."/>
        </authorList>
    </citation>
    <scope>NUCLEOTIDE SEQUENCE [LARGE SCALE GENOMIC DNA]</scope>
    <source>
        <strain evidence="3">JCM 17064</strain>
    </source>
</reference>
<organism evidence="2 3">
    <name type="scientific">Flavobacterium cheonhonense</name>
    <dbReference type="NCBI Taxonomy" id="706185"/>
    <lineage>
        <taxon>Bacteria</taxon>
        <taxon>Pseudomonadati</taxon>
        <taxon>Bacteroidota</taxon>
        <taxon>Flavobacteriia</taxon>
        <taxon>Flavobacteriales</taxon>
        <taxon>Flavobacteriaceae</taxon>
        <taxon>Flavobacterium</taxon>
    </lineage>
</organism>
<feature type="coiled-coil region" evidence="1">
    <location>
        <begin position="105"/>
        <end position="177"/>
    </location>
</feature>
<dbReference type="Gene3D" id="2.40.30.170">
    <property type="match status" value="1"/>
</dbReference>
<dbReference type="Proteomes" id="UP001500968">
    <property type="component" value="Unassembled WGS sequence"/>
</dbReference>
<dbReference type="Gene3D" id="2.40.50.100">
    <property type="match status" value="1"/>
</dbReference>
<dbReference type="EMBL" id="BAABCR010000001">
    <property type="protein sequence ID" value="GAA4021985.1"/>
    <property type="molecule type" value="Genomic_DNA"/>
</dbReference>
<keyword evidence="1" id="KW-0175">Coiled coil</keyword>
<dbReference type="PROSITE" id="PS51257">
    <property type="entry name" value="PROKAR_LIPOPROTEIN"/>
    <property type="match status" value="1"/>
</dbReference>
<sequence>MKKFATLTLVLLFLSCGKNEEVKPLRQDIQELVFASGQLEWDDSYNVIAQTDGVLGKVVFEVGQPVTKGMIIASIDNKVNEVNAESAQEQLVISNQNVTANAPALLQLEQNIQFAQSKYQQDKKQAERYERLQQNNIGSKVEYENAQLAAKNSLANLKALQKQYDVLKQQAQQQLIASRAQLKSNKVLQGYNSVVVAESGTVVKKFKNQGDYVKKGDIIATIGNQQKVEAVLNVDENSIGKIKLGQTVYVKLNTEKSKVYNGKVTEILSAFDVQSQSFICKVTFNEPLAQSLFGTQLEANILVAEKKNALLIPRNYMGFGNKVNVKGKEENVILKTGIISTDYVEVLDGLSETDVLLPLKP</sequence>
<keyword evidence="3" id="KW-1185">Reference proteome</keyword>
<evidence type="ECO:0000313" key="3">
    <source>
        <dbReference type="Proteomes" id="UP001500968"/>
    </source>
</evidence>
<dbReference type="SUPFAM" id="SSF111369">
    <property type="entry name" value="HlyD-like secretion proteins"/>
    <property type="match status" value="1"/>
</dbReference>
<accession>A0ABP7T6Y8</accession>
<dbReference type="RefSeq" id="WP_324690900.1">
    <property type="nucleotide sequence ID" value="NZ_BAABCR010000001.1"/>
</dbReference>
<evidence type="ECO:0000313" key="2">
    <source>
        <dbReference type="EMBL" id="GAA4021985.1"/>
    </source>
</evidence>
<gene>
    <name evidence="2" type="ORF">GCM10022386_01210</name>
</gene>
<evidence type="ECO:0000256" key="1">
    <source>
        <dbReference type="SAM" id="Coils"/>
    </source>
</evidence>
<dbReference type="PANTHER" id="PTHR30469">
    <property type="entry name" value="MULTIDRUG RESISTANCE PROTEIN MDTA"/>
    <property type="match status" value="1"/>
</dbReference>
<dbReference type="Gene3D" id="1.10.287.470">
    <property type="entry name" value="Helix hairpin bin"/>
    <property type="match status" value="1"/>
</dbReference>